<dbReference type="InterPro" id="IPR002104">
    <property type="entry name" value="Integrase_catalytic"/>
</dbReference>
<dbReference type="InterPro" id="IPR038488">
    <property type="entry name" value="Integrase_DNA-bd_sf"/>
</dbReference>
<accession>A0ABU3T0K1</accession>
<organism evidence="6 7">
    <name type="scientific">Paraglaciecola aquimarina</name>
    <dbReference type="NCBI Taxonomy" id="1235557"/>
    <lineage>
        <taxon>Bacteria</taxon>
        <taxon>Pseudomonadati</taxon>
        <taxon>Pseudomonadota</taxon>
        <taxon>Gammaproteobacteria</taxon>
        <taxon>Alteromonadales</taxon>
        <taxon>Alteromonadaceae</taxon>
        <taxon>Paraglaciecola</taxon>
    </lineage>
</organism>
<dbReference type="PANTHER" id="PTHR30629">
    <property type="entry name" value="PROPHAGE INTEGRASE"/>
    <property type="match status" value="1"/>
</dbReference>
<dbReference type="Gene3D" id="1.10.443.10">
    <property type="entry name" value="Intergrase catalytic core"/>
    <property type="match status" value="1"/>
</dbReference>
<evidence type="ECO:0000313" key="6">
    <source>
        <dbReference type="EMBL" id="MDU0355783.1"/>
    </source>
</evidence>
<proteinExistence type="inferred from homology"/>
<dbReference type="PANTHER" id="PTHR30629:SF2">
    <property type="entry name" value="PROPHAGE INTEGRASE INTS-RELATED"/>
    <property type="match status" value="1"/>
</dbReference>
<protein>
    <submittedName>
        <fullName evidence="6">Integrase arm-type DNA-binding domain-containing protein</fullName>
    </submittedName>
</protein>
<evidence type="ECO:0000256" key="4">
    <source>
        <dbReference type="ARBA" id="ARBA00023172"/>
    </source>
</evidence>
<dbReference type="Pfam" id="PF00589">
    <property type="entry name" value="Phage_integrase"/>
    <property type="match status" value="1"/>
</dbReference>
<dbReference type="InterPro" id="IPR013762">
    <property type="entry name" value="Integrase-like_cat_sf"/>
</dbReference>
<keyword evidence="3 6" id="KW-0238">DNA-binding</keyword>
<dbReference type="Proteomes" id="UP001247805">
    <property type="component" value="Unassembled WGS sequence"/>
</dbReference>
<feature type="domain" description="Tyr recombinase" evidence="5">
    <location>
        <begin position="215"/>
        <end position="318"/>
    </location>
</feature>
<comment type="caution">
    <text evidence="6">The sequence shown here is derived from an EMBL/GenBank/DDBJ whole genome shotgun (WGS) entry which is preliminary data.</text>
</comment>
<dbReference type="InterPro" id="IPR025166">
    <property type="entry name" value="Integrase_DNA_bind_dom"/>
</dbReference>
<dbReference type="Gene3D" id="3.30.160.390">
    <property type="entry name" value="Integrase, DNA-binding domain"/>
    <property type="match status" value="1"/>
</dbReference>
<evidence type="ECO:0000256" key="3">
    <source>
        <dbReference type="ARBA" id="ARBA00023125"/>
    </source>
</evidence>
<comment type="similarity">
    <text evidence="1">Belongs to the 'phage' integrase family.</text>
</comment>
<dbReference type="EMBL" id="JAWDIO010000002">
    <property type="protein sequence ID" value="MDU0355783.1"/>
    <property type="molecule type" value="Genomic_DNA"/>
</dbReference>
<keyword evidence="4" id="KW-0233">DNA recombination</keyword>
<dbReference type="InterPro" id="IPR011010">
    <property type="entry name" value="DNA_brk_join_enz"/>
</dbReference>
<dbReference type="InterPro" id="IPR010998">
    <property type="entry name" value="Integrase_recombinase_N"/>
</dbReference>
<sequence length="318" mass="37290">MSDKKFKFTLRRIQNLPTSTTRTRYYDIDHRGLILEVLPTGRKVFRSIMRNGLTGIINSVTIGPFPSITVEMAIKRHAENVAEITKGNDPNETKRETRRKSITFAELYETYDKDFSAKVKRDERRLSSQEQNKRLFNNHLANILDYKKRRLSQVTLEQIDSKYASQIIDIIKADKTKSIFNKLLTMLTSMFNLAIRKHLITSNPFLGEKKFRDTERKRYLQDDEIERFFNAVNQEEVLYQDIVKMLLFSGQRKTCVLSMRWEELNTGYTVWTIPTTKMKGKEEHTLPLPHSVLIFSPEDPLTCIPMALCFRLKQIIVN</sequence>
<dbReference type="InterPro" id="IPR050808">
    <property type="entry name" value="Phage_Integrase"/>
</dbReference>
<dbReference type="GO" id="GO:0003677">
    <property type="term" value="F:DNA binding"/>
    <property type="evidence" value="ECO:0007669"/>
    <property type="project" value="UniProtKB-KW"/>
</dbReference>
<keyword evidence="2" id="KW-0229">DNA integration</keyword>
<dbReference type="PROSITE" id="PS51898">
    <property type="entry name" value="TYR_RECOMBINASE"/>
    <property type="match status" value="1"/>
</dbReference>
<dbReference type="Gene3D" id="1.10.150.130">
    <property type="match status" value="1"/>
</dbReference>
<keyword evidence="7" id="KW-1185">Reference proteome</keyword>
<name>A0ABU3T0K1_9ALTE</name>
<dbReference type="Pfam" id="PF13356">
    <property type="entry name" value="Arm-DNA-bind_3"/>
    <property type="match status" value="1"/>
</dbReference>
<dbReference type="RefSeq" id="WP_316027305.1">
    <property type="nucleotide sequence ID" value="NZ_JAWDIO010000002.1"/>
</dbReference>
<dbReference type="SUPFAM" id="SSF56349">
    <property type="entry name" value="DNA breaking-rejoining enzymes"/>
    <property type="match status" value="1"/>
</dbReference>
<evidence type="ECO:0000259" key="5">
    <source>
        <dbReference type="PROSITE" id="PS51898"/>
    </source>
</evidence>
<evidence type="ECO:0000313" key="7">
    <source>
        <dbReference type="Proteomes" id="UP001247805"/>
    </source>
</evidence>
<reference evidence="6 7" key="1">
    <citation type="submission" date="2023-10" db="EMBL/GenBank/DDBJ databases">
        <title>Glaciecola aquimarina strain GGW-M5 nov., isolated from a coastal seawater.</title>
        <authorList>
            <person name="Bayburt H."/>
            <person name="Kim J.M."/>
            <person name="Choi B.J."/>
            <person name="Jeon C.O."/>
        </authorList>
    </citation>
    <scope>NUCLEOTIDE SEQUENCE [LARGE SCALE GENOMIC DNA]</scope>
    <source>
        <strain evidence="6 7">KCTC 32108</strain>
    </source>
</reference>
<gene>
    <name evidence="6" type="ORF">RS130_19530</name>
</gene>
<evidence type="ECO:0000256" key="2">
    <source>
        <dbReference type="ARBA" id="ARBA00022908"/>
    </source>
</evidence>
<evidence type="ECO:0000256" key="1">
    <source>
        <dbReference type="ARBA" id="ARBA00008857"/>
    </source>
</evidence>